<evidence type="ECO:0000313" key="3">
    <source>
        <dbReference type="EMBL" id="VFT99052.1"/>
    </source>
</evidence>
<feature type="transmembrane region" description="Helical" evidence="1">
    <location>
        <begin position="239"/>
        <end position="262"/>
    </location>
</feature>
<dbReference type="PANTHER" id="PTHR36840:SF1">
    <property type="entry name" value="BLL5714 PROTEIN"/>
    <property type="match status" value="1"/>
</dbReference>
<accession>A0A485LJY4</accession>
<sequence>MFRSVRAVPTYSADWKGDYEEKAAEWFELFLDLMMVAVCSNVAHKLEAHLDGHGVANFLFMFSLYFATWQLYTHYNARFNESSLLHYVLLFGLLCGIGGMVLSSEPGNGFTFGLILTRLSVLGMYTNAVLLLPSTRPYLSYELGIIGAELAALVVSLAVGTHHGFIACYLVLLAVTFVVRPLVIVHRDALHSAARIPLNIDHYSERFGCIVLVVLGEAVLNSIIKLDQKDHDGGDGVTARFYATMVLSLLIVFALAIFYFGTQPPRELHALRRSVYHGMGFSYIHYVLLAGLLAFGTAITILTEEASVYQPMHAAQVWLLFGSLSVTMASILLIRLFHFGGRSVIATDMLVVQRIKRIWWCFAFSAPVVPLVCAGAALAAAHDDGHLDPLAVLAVAFGSLSLMLVGEITIMAHLSSYKHGHVCSHTHNEAGEAIRGDIASDDHEVHHHVEGDSPRATTFKSV</sequence>
<evidence type="ECO:0000256" key="1">
    <source>
        <dbReference type="SAM" id="Phobius"/>
    </source>
</evidence>
<dbReference type="EMBL" id="CAADRA010007074">
    <property type="protein sequence ID" value="VFT99052.1"/>
    <property type="molecule type" value="Genomic_DNA"/>
</dbReference>
<feature type="transmembrane region" description="Helical" evidence="1">
    <location>
        <begin position="84"/>
        <end position="104"/>
    </location>
</feature>
<feature type="transmembrane region" description="Helical" evidence="1">
    <location>
        <begin position="139"/>
        <end position="158"/>
    </location>
</feature>
<feature type="transmembrane region" description="Helical" evidence="1">
    <location>
        <begin position="315"/>
        <end position="337"/>
    </location>
</feature>
<dbReference type="Proteomes" id="UP000332933">
    <property type="component" value="Unassembled WGS sequence"/>
</dbReference>
<keyword evidence="1" id="KW-0812">Transmembrane</keyword>
<keyword evidence="1" id="KW-0472">Membrane</keyword>
<dbReference type="OrthoDB" id="191995at2759"/>
<keyword evidence="4" id="KW-1185">Reference proteome</keyword>
<dbReference type="PANTHER" id="PTHR36840">
    <property type="entry name" value="BLL5714 PROTEIN"/>
    <property type="match status" value="1"/>
</dbReference>
<gene>
    <name evidence="3" type="primary">Aste57867_22389</name>
    <name evidence="2" type="ORF">As57867_022319</name>
    <name evidence="3" type="ORF">ASTE57867_22389</name>
</gene>
<feature type="transmembrane region" description="Helical" evidence="1">
    <location>
        <begin position="206"/>
        <end position="224"/>
    </location>
</feature>
<feature type="transmembrane region" description="Helical" evidence="1">
    <location>
        <begin position="110"/>
        <end position="132"/>
    </location>
</feature>
<proteinExistence type="predicted"/>
<protein>
    <submittedName>
        <fullName evidence="3">Aste57867_22389 protein</fullName>
    </submittedName>
</protein>
<dbReference type="AlphaFoldDB" id="A0A485LJY4"/>
<organism evidence="3 4">
    <name type="scientific">Aphanomyces stellatus</name>
    <dbReference type="NCBI Taxonomy" id="120398"/>
    <lineage>
        <taxon>Eukaryota</taxon>
        <taxon>Sar</taxon>
        <taxon>Stramenopiles</taxon>
        <taxon>Oomycota</taxon>
        <taxon>Saprolegniomycetes</taxon>
        <taxon>Saprolegniales</taxon>
        <taxon>Verrucalvaceae</taxon>
        <taxon>Aphanomyces</taxon>
    </lineage>
</organism>
<feature type="transmembrane region" description="Helical" evidence="1">
    <location>
        <begin position="164"/>
        <end position="185"/>
    </location>
</feature>
<evidence type="ECO:0000313" key="4">
    <source>
        <dbReference type="Proteomes" id="UP000332933"/>
    </source>
</evidence>
<dbReference type="EMBL" id="VJMH01007048">
    <property type="protein sequence ID" value="KAF0685781.1"/>
    <property type="molecule type" value="Genomic_DNA"/>
</dbReference>
<reference evidence="2" key="2">
    <citation type="submission" date="2019-06" db="EMBL/GenBank/DDBJ databases">
        <title>Genomics analysis of Aphanomyces spp. identifies a new class of oomycete effector associated with host adaptation.</title>
        <authorList>
            <person name="Gaulin E."/>
        </authorList>
    </citation>
    <scope>NUCLEOTIDE SEQUENCE</scope>
    <source>
        <strain evidence="2">CBS 578.67</strain>
    </source>
</reference>
<feature type="transmembrane region" description="Helical" evidence="1">
    <location>
        <begin position="283"/>
        <end position="303"/>
    </location>
</feature>
<name>A0A485LJY4_9STRA</name>
<dbReference type="InterPro" id="IPR010640">
    <property type="entry name" value="Low_temperature_requirement_A"/>
</dbReference>
<reference evidence="3 4" key="1">
    <citation type="submission" date="2019-03" db="EMBL/GenBank/DDBJ databases">
        <authorList>
            <person name="Gaulin E."/>
            <person name="Dumas B."/>
        </authorList>
    </citation>
    <scope>NUCLEOTIDE SEQUENCE [LARGE SCALE GENOMIC DNA]</scope>
    <source>
        <strain evidence="3">CBS 568.67</strain>
    </source>
</reference>
<feature type="transmembrane region" description="Helical" evidence="1">
    <location>
        <begin position="390"/>
        <end position="410"/>
    </location>
</feature>
<evidence type="ECO:0000313" key="2">
    <source>
        <dbReference type="EMBL" id="KAF0685781.1"/>
    </source>
</evidence>
<feature type="transmembrane region" description="Helical" evidence="1">
    <location>
        <begin position="358"/>
        <end position="378"/>
    </location>
</feature>
<keyword evidence="1" id="KW-1133">Transmembrane helix</keyword>
<dbReference type="Pfam" id="PF06772">
    <property type="entry name" value="LtrA"/>
    <property type="match status" value="1"/>
</dbReference>